<dbReference type="GO" id="GO:0005737">
    <property type="term" value="C:cytoplasm"/>
    <property type="evidence" value="ECO:0007669"/>
    <property type="project" value="TreeGrafter"/>
</dbReference>
<feature type="domain" description="FAD/NAD(P)-binding" evidence="1">
    <location>
        <begin position="57"/>
        <end position="340"/>
    </location>
</feature>
<reference evidence="2" key="2">
    <citation type="submission" date="2023-05" db="EMBL/GenBank/DDBJ databases">
        <authorList>
            <consortium name="Lawrence Berkeley National Laboratory"/>
            <person name="Steindorff A."/>
            <person name="Hensen N."/>
            <person name="Bonometti L."/>
            <person name="Westerberg I."/>
            <person name="Brannstrom I.O."/>
            <person name="Guillou S."/>
            <person name="Cros-Aarteil S."/>
            <person name="Calhoun S."/>
            <person name="Haridas S."/>
            <person name="Kuo A."/>
            <person name="Mondo S."/>
            <person name="Pangilinan J."/>
            <person name="Riley R."/>
            <person name="Labutti K."/>
            <person name="Andreopoulos B."/>
            <person name="Lipzen A."/>
            <person name="Chen C."/>
            <person name="Yanf M."/>
            <person name="Daum C."/>
            <person name="Ng V."/>
            <person name="Clum A."/>
            <person name="Ohm R."/>
            <person name="Martin F."/>
            <person name="Silar P."/>
            <person name="Natvig D."/>
            <person name="Lalanne C."/>
            <person name="Gautier V."/>
            <person name="Ament-Velasquez S.L."/>
            <person name="Kruys A."/>
            <person name="Hutchinson M.I."/>
            <person name="Powell A.J."/>
            <person name="Barry K."/>
            <person name="Miller A.N."/>
            <person name="Grigoriev I.V."/>
            <person name="Debuchy R."/>
            <person name="Gladieux P."/>
            <person name="Thoren M.H."/>
            <person name="Johannesson H."/>
        </authorList>
    </citation>
    <scope>NUCLEOTIDE SEQUENCE</scope>
    <source>
        <strain evidence="2">CBS 359.72</strain>
    </source>
</reference>
<dbReference type="SUPFAM" id="SSF51905">
    <property type="entry name" value="FAD/NAD(P)-binding domain"/>
    <property type="match status" value="1"/>
</dbReference>
<dbReference type="Gene3D" id="3.50.50.60">
    <property type="entry name" value="FAD/NAD(P)-binding domain"/>
    <property type="match status" value="1"/>
</dbReference>
<dbReference type="EMBL" id="MU857651">
    <property type="protein sequence ID" value="KAK4247554.1"/>
    <property type="molecule type" value="Genomic_DNA"/>
</dbReference>
<gene>
    <name evidence="2" type="ORF">C7999DRAFT_31972</name>
</gene>
<dbReference type="PANTHER" id="PTHR43735">
    <property type="entry name" value="APOPTOSIS-INDUCING FACTOR 1"/>
    <property type="match status" value="1"/>
</dbReference>
<dbReference type="InterPro" id="IPR036188">
    <property type="entry name" value="FAD/NAD-bd_sf"/>
</dbReference>
<accession>A0AAN7CSJ6</accession>
<name>A0AAN7CSJ6_9PEZI</name>
<dbReference type="Pfam" id="PF07992">
    <property type="entry name" value="Pyr_redox_2"/>
    <property type="match status" value="1"/>
</dbReference>
<dbReference type="PANTHER" id="PTHR43735:SF24">
    <property type="entry name" value="NUCLEOTIDE-DISULPHIDE OXIDOREDUCTASE AMID-LIKE, PUTATIVE (AFU_ORTHOLOGUE AFUA_1G17180)-RELATED"/>
    <property type="match status" value="1"/>
</dbReference>
<evidence type="ECO:0000313" key="3">
    <source>
        <dbReference type="Proteomes" id="UP001303647"/>
    </source>
</evidence>
<dbReference type="AlphaFoldDB" id="A0AAN7CSJ6"/>
<protein>
    <submittedName>
        <fullName evidence="2">Pyridine nucleotide-disulfide oxidoreductase</fullName>
    </submittedName>
</protein>
<comment type="caution">
    <text evidence="2">The sequence shown here is derived from an EMBL/GenBank/DDBJ whole genome shotgun (WGS) entry which is preliminary data.</text>
</comment>
<organism evidence="2 3">
    <name type="scientific">Corynascus novoguineensis</name>
    <dbReference type="NCBI Taxonomy" id="1126955"/>
    <lineage>
        <taxon>Eukaryota</taxon>
        <taxon>Fungi</taxon>
        <taxon>Dikarya</taxon>
        <taxon>Ascomycota</taxon>
        <taxon>Pezizomycotina</taxon>
        <taxon>Sordariomycetes</taxon>
        <taxon>Sordariomycetidae</taxon>
        <taxon>Sordariales</taxon>
        <taxon>Chaetomiaceae</taxon>
        <taxon>Corynascus</taxon>
    </lineage>
</organism>
<evidence type="ECO:0000259" key="1">
    <source>
        <dbReference type="Pfam" id="PF07992"/>
    </source>
</evidence>
<dbReference type="InterPro" id="IPR023753">
    <property type="entry name" value="FAD/NAD-binding_dom"/>
</dbReference>
<dbReference type="GO" id="GO:0050660">
    <property type="term" value="F:flavin adenine dinucleotide binding"/>
    <property type="evidence" value="ECO:0007669"/>
    <property type="project" value="TreeGrafter"/>
</dbReference>
<dbReference type="PRINTS" id="PR00411">
    <property type="entry name" value="PNDRDTASEI"/>
</dbReference>
<dbReference type="GO" id="GO:0004174">
    <property type="term" value="F:electron-transferring-flavoprotein dehydrogenase activity"/>
    <property type="evidence" value="ECO:0007669"/>
    <property type="project" value="TreeGrafter"/>
</dbReference>
<dbReference type="Gene3D" id="3.50.50.100">
    <property type="match status" value="1"/>
</dbReference>
<dbReference type="Proteomes" id="UP001303647">
    <property type="component" value="Unassembled WGS sequence"/>
</dbReference>
<proteinExistence type="predicted"/>
<sequence length="427" mass="47201">MGSLAGLQTPEPFRVLVAGGSYSGLSAALNLQDLCRGLLPRCGAAPAEGEHHESTEFAVDITIVDERDGFYHLIGSPLALASETFTEKCWVKYDNIPGLQSPNLHVLQGSVKSVDPARKVATYLPYGNTADPQEIQYDYFVAASGLRRVWPVVPQSLRRKQYLFEAGDHIRAATASRHGVVIVGGGAVGIEMAAELKLVHSHLNVTLVHSRDKLLSSEVLPDEVKYRSLELLREAEVNVLMSHRLDRTEEIKDDRGIRCLRLHFTNGHSMLADQVTLAVSRSVPTTSYLPNDVLDEEGYVRIQASLEFPKETPNSTAHFAVGDLVRWSGIKRCGAAMHMGYYAAHNIHQRMRELQTQTVVEEEKKSKLLELDEIPPMIGLAVGKKAVAYWPEGGVTYGEEVMKSFFGDDLGFSICWNHLRLGGNKVE</sequence>
<dbReference type="PRINTS" id="PR00368">
    <property type="entry name" value="FADPNR"/>
</dbReference>
<evidence type="ECO:0000313" key="2">
    <source>
        <dbReference type="EMBL" id="KAK4247554.1"/>
    </source>
</evidence>
<keyword evidence="3" id="KW-1185">Reference proteome</keyword>
<reference evidence="2" key="1">
    <citation type="journal article" date="2023" name="Mol. Phylogenet. Evol.">
        <title>Genome-scale phylogeny and comparative genomics of the fungal order Sordariales.</title>
        <authorList>
            <person name="Hensen N."/>
            <person name="Bonometti L."/>
            <person name="Westerberg I."/>
            <person name="Brannstrom I.O."/>
            <person name="Guillou S."/>
            <person name="Cros-Aarteil S."/>
            <person name="Calhoun S."/>
            <person name="Haridas S."/>
            <person name="Kuo A."/>
            <person name="Mondo S."/>
            <person name="Pangilinan J."/>
            <person name="Riley R."/>
            <person name="LaButti K."/>
            <person name="Andreopoulos B."/>
            <person name="Lipzen A."/>
            <person name="Chen C."/>
            <person name="Yan M."/>
            <person name="Daum C."/>
            <person name="Ng V."/>
            <person name="Clum A."/>
            <person name="Steindorff A."/>
            <person name="Ohm R.A."/>
            <person name="Martin F."/>
            <person name="Silar P."/>
            <person name="Natvig D.O."/>
            <person name="Lalanne C."/>
            <person name="Gautier V."/>
            <person name="Ament-Velasquez S.L."/>
            <person name="Kruys A."/>
            <person name="Hutchinson M.I."/>
            <person name="Powell A.J."/>
            <person name="Barry K."/>
            <person name="Miller A.N."/>
            <person name="Grigoriev I.V."/>
            <person name="Debuchy R."/>
            <person name="Gladieux P."/>
            <person name="Hiltunen Thoren M."/>
            <person name="Johannesson H."/>
        </authorList>
    </citation>
    <scope>NUCLEOTIDE SEQUENCE</scope>
    <source>
        <strain evidence="2">CBS 359.72</strain>
    </source>
</reference>